<dbReference type="Proteomes" id="UP000217211">
    <property type="component" value="Chromosome"/>
</dbReference>
<dbReference type="AlphaFoldDB" id="A0A249PEM5"/>
<evidence type="ECO:0000256" key="1">
    <source>
        <dbReference type="SAM" id="MobiDB-lite"/>
    </source>
</evidence>
<reference evidence="2 3" key="1">
    <citation type="submission" date="2017-08" db="EMBL/GenBank/DDBJ databases">
        <title>Multipartite genome sequences of Sinorhizobium species nodulating soybeans.</title>
        <authorList>
            <person name="Tian C.F."/>
        </authorList>
    </citation>
    <scope>NUCLEOTIDE SEQUENCE [LARGE SCALE GENOMIC DNA]</scope>
    <source>
        <strain evidence="2 3">CCBAU 05684</strain>
    </source>
</reference>
<organism evidence="2 3">
    <name type="scientific">Sinorhizobium sojae CCBAU 05684</name>
    <dbReference type="NCBI Taxonomy" id="716928"/>
    <lineage>
        <taxon>Bacteria</taxon>
        <taxon>Pseudomonadati</taxon>
        <taxon>Pseudomonadota</taxon>
        <taxon>Alphaproteobacteria</taxon>
        <taxon>Hyphomicrobiales</taxon>
        <taxon>Rhizobiaceae</taxon>
        <taxon>Sinorhizobium/Ensifer group</taxon>
        <taxon>Sinorhizobium</taxon>
    </lineage>
</organism>
<dbReference type="OrthoDB" id="8283594at2"/>
<name>A0A249PEM5_9HYPH</name>
<evidence type="ECO:0000313" key="3">
    <source>
        <dbReference type="Proteomes" id="UP000217211"/>
    </source>
</evidence>
<sequence length="88" mass="10031">MNAQKIRKLIDDCRRDLSEYLSPESGISDREIVIALLYRLDGPQAMDALGEDFDYRPPADDSRTAERAGSRPNEARLRIILGQTRKCH</sequence>
<feature type="region of interest" description="Disordered" evidence="1">
    <location>
        <begin position="54"/>
        <end position="75"/>
    </location>
</feature>
<keyword evidence="3" id="KW-1185">Reference proteome</keyword>
<dbReference type="EMBL" id="CP023067">
    <property type="protein sequence ID" value="ASY64147.1"/>
    <property type="molecule type" value="Genomic_DNA"/>
</dbReference>
<dbReference type="STRING" id="716928.GCA_000261485_03987"/>
<evidence type="ECO:0000313" key="2">
    <source>
        <dbReference type="EMBL" id="ASY64147.1"/>
    </source>
</evidence>
<accession>A0A249PEM5</accession>
<proteinExistence type="predicted"/>
<dbReference type="RefSeq" id="WP_034857275.1">
    <property type="nucleotide sequence ID" value="NZ_AJQT01000084.1"/>
</dbReference>
<gene>
    <name evidence="2" type="ORF">SJ05684_c27150</name>
</gene>
<dbReference type="KEGG" id="esj:SJ05684_c27150"/>
<protein>
    <submittedName>
        <fullName evidence="2">Uncharacterized protein</fullName>
    </submittedName>
</protein>